<dbReference type="InterPro" id="IPR000477">
    <property type="entry name" value="RT_dom"/>
</dbReference>
<sequence>MIQPLIITAPWIPPAAQGSSLEDIRGKDLYSWILDLKFSIRVHYRILEAKIFVSFLITEPLVASIRRMPPRRDPNGGGSTSGNDDEINKISWAIAVHMKDVIPSMVTDITQNLRGSTSDSAHNSNANNAGTATFTFKQFNDAKPPKYSGTEGATSLLQWLESIEDILDFTGCPENLKVALALSWEDFKKLLVQKYCQRHELKKLEVEMWNLVQDSGENAKYTTRFHELCIPVPHLVTPLSRRIEKYIEGLPLVIRGTVMGSSPTTLEAAIHLGATLTEEYVKAATPTQATPITAIPQPATARKPYTGPFPLCTKCQYHHLSTTPCRKCLKCGRMGHLAATCRSAHLSAATTTTANPVTTGGRACYNCGAEGHFRNQCPKLNPAATTATARAFVIETSEAREDPAVITGTFLINDHYVSIIFDTRADKSFVFTNTASLFNKQPSILDAPYTVEVANGKTILVNSIIRDCELRLNNHLFLIDLIPMTLGSFEVVVGMDWLSKNHAEMVCSEKLIRIPLPSGEMMQVYGEEPCRGLKIVSCIKARKYLKKKYFAFLAHVVEKKPEKKAIGDVPVIRDFPDVFPEDLPGLPLIRQVEFRIDLVPGANPVAKSPYRLAPSEMQELSSQLQELLDKGFIRPSFSPWGAPVLFVKKKDGSFRMCIDYRELNKLTIKNRYPLPRIDDLFDQLQGATCLSKIDLRSRYHQLRVNDEDIPKTAFRTRYGHYEFVVTPFGLTNAPAMFMDLMNRVCRPYLDQKTTRAFVVNAKEAAYMSDVITGTLRINDVYAKVLFDSGANQSVIDYELCKLLNEPLVKLDKPYLVETANGDVVKINEALVNGKITLFKHNMLAGFNAVIGIDWLDTNQACVLCDTKFIAVCVPKGGKWITREEDIPKSAFSTRYGHYELTIMPFRLTNALADFMSMMNQICKLIWTNSALY</sequence>
<dbReference type="InterPro" id="IPR021109">
    <property type="entry name" value="Peptidase_aspartic_dom_sf"/>
</dbReference>
<accession>A0A5N6NMT7</accession>
<dbReference type="Pfam" id="PF00078">
    <property type="entry name" value="RVT_1"/>
    <property type="match status" value="1"/>
</dbReference>
<proteinExistence type="predicted"/>
<name>A0A5N6NMT7_9ASTR</name>
<dbReference type="GO" id="GO:0008270">
    <property type="term" value="F:zinc ion binding"/>
    <property type="evidence" value="ECO:0007669"/>
    <property type="project" value="UniProtKB-KW"/>
</dbReference>
<dbReference type="SMART" id="SM00343">
    <property type="entry name" value="ZnF_C2HC"/>
    <property type="match status" value="2"/>
</dbReference>
<dbReference type="CDD" id="cd01647">
    <property type="entry name" value="RT_LTR"/>
    <property type="match status" value="1"/>
</dbReference>
<dbReference type="SUPFAM" id="SSF56672">
    <property type="entry name" value="DNA/RNA polymerases"/>
    <property type="match status" value="2"/>
</dbReference>
<feature type="domain" description="CCHC-type" evidence="2">
    <location>
        <begin position="364"/>
        <end position="379"/>
    </location>
</feature>
<dbReference type="InterPro" id="IPR032567">
    <property type="entry name" value="RTL1-rel"/>
</dbReference>
<organism evidence="3 4">
    <name type="scientific">Mikania micrantha</name>
    <name type="common">bitter vine</name>
    <dbReference type="NCBI Taxonomy" id="192012"/>
    <lineage>
        <taxon>Eukaryota</taxon>
        <taxon>Viridiplantae</taxon>
        <taxon>Streptophyta</taxon>
        <taxon>Embryophyta</taxon>
        <taxon>Tracheophyta</taxon>
        <taxon>Spermatophyta</taxon>
        <taxon>Magnoliopsida</taxon>
        <taxon>eudicotyledons</taxon>
        <taxon>Gunneridae</taxon>
        <taxon>Pentapetalae</taxon>
        <taxon>asterids</taxon>
        <taxon>campanulids</taxon>
        <taxon>Asterales</taxon>
        <taxon>Asteraceae</taxon>
        <taxon>Asteroideae</taxon>
        <taxon>Heliantheae alliance</taxon>
        <taxon>Eupatorieae</taxon>
        <taxon>Mikania</taxon>
    </lineage>
</organism>
<evidence type="ECO:0000259" key="2">
    <source>
        <dbReference type="PROSITE" id="PS50158"/>
    </source>
</evidence>
<dbReference type="Gene3D" id="3.10.10.10">
    <property type="entry name" value="HIV Type 1 Reverse Transcriptase, subunit A, domain 1"/>
    <property type="match status" value="2"/>
</dbReference>
<dbReference type="PROSITE" id="PS50158">
    <property type="entry name" value="ZF_CCHC"/>
    <property type="match status" value="2"/>
</dbReference>
<dbReference type="InterPro" id="IPR001878">
    <property type="entry name" value="Znf_CCHC"/>
</dbReference>
<dbReference type="GO" id="GO:0003676">
    <property type="term" value="F:nucleic acid binding"/>
    <property type="evidence" value="ECO:0007669"/>
    <property type="project" value="InterPro"/>
</dbReference>
<evidence type="ECO:0000313" key="3">
    <source>
        <dbReference type="EMBL" id="KAD4889428.1"/>
    </source>
</evidence>
<evidence type="ECO:0000256" key="1">
    <source>
        <dbReference type="PROSITE-ProRule" id="PRU00047"/>
    </source>
</evidence>
<keyword evidence="1" id="KW-0479">Metal-binding</keyword>
<dbReference type="PANTHER" id="PTHR15503">
    <property type="entry name" value="LDOC1 RELATED"/>
    <property type="match status" value="1"/>
</dbReference>
<evidence type="ECO:0000313" key="4">
    <source>
        <dbReference type="Proteomes" id="UP000326396"/>
    </source>
</evidence>
<feature type="domain" description="CCHC-type" evidence="2">
    <location>
        <begin position="326"/>
        <end position="343"/>
    </location>
</feature>
<dbReference type="InterPro" id="IPR036875">
    <property type="entry name" value="Znf_CCHC_sf"/>
</dbReference>
<dbReference type="OrthoDB" id="5418639at2759"/>
<keyword evidence="1" id="KW-0862">Zinc</keyword>
<dbReference type="Pfam" id="PF03732">
    <property type="entry name" value="Retrotrans_gag"/>
    <property type="match status" value="1"/>
</dbReference>
<dbReference type="EMBL" id="SZYD01000011">
    <property type="protein sequence ID" value="KAD4889428.1"/>
    <property type="molecule type" value="Genomic_DNA"/>
</dbReference>
<keyword evidence="1" id="KW-0863">Zinc-finger</keyword>
<dbReference type="Gene3D" id="2.40.70.10">
    <property type="entry name" value="Acid Proteases"/>
    <property type="match status" value="1"/>
</dbReference>
<dbReference type="AlphaFoldDB" id="A0A5N6NMT7"/>
<keyword evidence="4" id="KW-1185">Reference proteome</keyword>
<dbReference type="SUPFAM" id="SSF50630">
    <property type="entry name" value="Acid proteases"/>
    <property type="match status" value="2"/>
</dbReference>
<dbReference type="Gene3D" id="3.30.70.270">
    <property type="match status" value="2"/>
</dbReference>
<dbReference type="Gene3D" id="4.10.60.10">
    <property type="entry name" value="Zinc finger, CCHC-type"/>
    <property type="match status" value="1"/>
</dbReference>
<dbReference type="Proteomes" id="UP000326396">
    <property type="component" value="Linkage Group LG19"/>
</dbReference>
<dbReference type="InterPro" id="IPR005162">
    <property type="entry name" value="Retrotrans_gag_dom"/>
</dbReference>
<dbReference type="CDD" id="cd00303">
    <property type="entry name" value="retropepsin_like"/>
    <property type="match status" value="2"/>
</dbReference>
<dbReference type="InterPro" id="IPR043128">
    <property type="entry name" value="Rev_trsase/Diguanyl_cyclase"/>
</dbReference>
<dbReference type="SUPFAM" id="SSF57756">
    <property type="entry name" value="Retrovirus zinc finger-like domains"/>
    <property type="match status" value="1"/>
</dbReference>
<dbReference type="InterPro" id="IPR043502">
    <property type="entry name" value="DNA/RNA_pol_sf"/>
</dbReference>
<reference evidence="3 4" key="1">
    <citation type="submission" date="2019-05" db="EMBL/GenBank/DDBJ databases">
        <title>Mikania micrantha, genome provides insights into the molecular mechanism of rapid growth.</title>
        <authorList>
            <person name="Liu B."/>
        </authorList>
    </citation>
    <scope>NUCLEOTIDE SEQUENCE [LARGE SCALE GENOMIC DNA]</scope>
    <source>
        <strain evidence="3">NLD-2019</strain>
        <tissue evidence="3">Leaf</tissue>
    </source>
</reference>
<dbReference type="PANTHER" id="PTHR15503:SF45">
    <property type="entry name" value="RNA-DIRECTED DNA POLYMERASE HOMOLOG"/>
    <property type="match status" value="1"/>
</dbReference>
<dbReference type="Pfam" id="PF00098">
    <property type="entry name" value="zf-CCHC"/>
    <property type="match status" value="1"/>
</dbReference>
<dbReference type="Pfam" id="PF08284">
    <property type="entry name" value="RVP_2"/>
    <property type="match status" value="1"/>
</dbReference>
<protein>
    <recommendedName>
        <fullName evidence="2">CCHC-type domain-containing protein</fullName>
    </recommendedName>
</protein>
<comment type="caution">
    <text evidence="3">The sequence shown here is derived from an EMBL/GenBank/DDBJ whole genome shotgun (WGS) entry which is preliminary data.</text>
</comment>
<gene>
    <name evidence="3" type="ORF">E3N88_21501</name>
</gene>